<keyword evidence="4 14" id="KW-0663">Pyridoxal phosphate</keyword>
<dbReference type="PROSITE" id="PS00770">
    <property type="entry name" value="AA_TRANSFER_CLASS_4"/>
    <property type="match status" value="1"/>
</dbReference>
<accession>A0A848MIK4</accession>
<evidence type="ECO:0000256" key="7">
    <source>
        <dbReference type="ARBA" id="ARBA00035633"/>
    </source>
</evidence>
<dbReference type="InterPro" id="IPR017824">
    <property type="entry name" value="Aminodeoxychorismate_lyase_IV"/>
</dbReference>
<dbReference type="PANTHER" id="PTHR42743:SF2">
    <property type="entry name" value="AMINODEOXYCHORISMATE LYASE"/>
    <property type="match status" value="1"/>
</dbReference>
<keyword evidence="6 15" id="KW-0456">Lyase</keyword>
<dbReference type="SUPFAM" id="SSF56752">
    <property type="entry name" value="D-aminoacid aminotransferase-like PLP-dependent enzymes"/>
    <property type="match status" value="1"/>
</dbReference>
<organism evidence="15 16">
    <name type="scientific">Rouxiella aceris</name>
    <dbReference type="NCBI Taxonomy" id="2703884"/>
    <lineage>
        <taxon>Bacteria</taxon>
        <taxon>Pseudomonadati</taxon>
        <taxon>Pseudomonadota</taxon>
        <taxon>Gammaproteobacteria</taxon>
        <taxon>Enterobacterales</taxon>
        <taxon>Yersiniaceae</taxon>
        <taxon>Rouxiella</taxon>
    </lineage>
</organism>
<dbReference type="GO" id="GO:0008153">
    <property type="term" value="P:4-aminobenzoate biosynthetic process"/>
    <property type="evidence" value="ECO:0007669"/>
    <property type="project" value="UniProtKB-UniRule"/>
</dbReference>
<proteinExistence type="inferred from homology"/>
<evidence type="ECO:0000256" key="13">
    <source>
        <dbReference type="RuleBase" id="RU004106"/>
    </source>
</evidence>
<evidence type="ECO:0000256" key="2">
    <source>
        <dbReference type="ARBA" id="ARBA00009320"/>
    </source>
</evidence>
<dbReference type="Gene3D" id="3.30.470.10">
    <property type="match status" value="1"/>
</dbReference>
<protein>
    <recommendedName>
        <fullName evidence="11 12">Aminodeoxychorismate lyase</fullName>
        <ecNumber evidence="8 12">4.1.3.38</ecNumber>
    </recommendedName>
</protein>
<dbReference type="FunFam" id="3.20.10.10:FF:000002">
    <property type="entry name" value="D-alanine aminotransferase"/>
    <property type="match status" value="1"/>
</dbReference>
<evidence type="ECO:0000256" key="4">
    <source>
        <dbReference type="ARBA" id="ARBA00022898"/>
    </source>
</evidence>
<dbReference type="Pfam" id="PF01063">
    <property type="entry name" value="Aminotran_4"/>
    <property type="match status" value="1"/>
</dbReference>
<comment type="function">
    <text evidence="10">Involved in the biosynthesis of p-aminobenzoate (PABA), a precursor of tetrahydrofolate. Converts 4-amino-4-deoxychorismate into 4-aminobenzoate (PABA) and pyruvate.</text>
</comment>
<evidence type="ECO:0000256" key="12">
    <source>
        <dbReference type="NCBIfam" id="TIGR03461"/>
    </source>
</evidence>
<dbReference type="CDD" id="cd01559">
    <property type="entry name" value="ADCL_like"/>
    <property type="match status" value="1"/>
</dbReference>
<evidence type="ECO:0000256" key="8">
    <source>
        <dbReference type="ARBA" id="ARBA00035676"/>
    </source>
</evidence>
<evidence type="ECO:0000256" key="5">
    <source>
        <dbReference type="ARBA" id="ARBA00022909"/>
    </source>
</evidence>
<evidence type="ECO:0000313" key="16">
    <source>
        <dbReference type="Proteomes" id="UP000585363"/>
    </source>
</evidence>
<dbReference type="InterPro" id="IPR001544">
    <property type="entry name" value="Aminotrans_IV"/>
</dbReference>
<evidence type="ECO:0000256" key="1">
    <source>
        <dbReference type="ARBA" id="ARBA00001933"/>
    </source>
</evidence>
<dbReference type="InterPro" id="IPR018300">
    <property type="entry name" value="Aminotrans_IV_CS"/>
</dbReference>
<dbReference type="EMBL" id="JAADJU010000004">
    <property type="protein sequence ID" value="NMP26969.1"/>
    <property type="molecule type" value="Genomic_DNA"/>
</dbReference>
<dbReference type="Gene3D" id="3.20.10.10">
    <property type="entry name" value="D-amino Acid Aminotransferase, subunit A, domain 2"/>
    <property type="match status" value="1"/>
</dbReference>
<keyword evidence="5" id="KW-0289">Folate biosynthesis</keyword>
<evidence type="ECO:0000313" key="15">
    <source>
        <dbReference type="EMBL" id="NMP26969.1"/>
    </source>
</evidence>
<reference evidence="15 16" key="1">
    <citation type="submission" date="2020-01" db="EMBL/GenBank/DDBJ databases">
        <authorList>
            <person name="Lee S.D."/>
        </authorList>
    </citation>
    <scope>NUCLEOTIDE SEQUENCE [LARGE SCALE GENOMIC DNA]</scope>
    <source>
        <strain evidence="15 16">SAP-1</strain>
    </source>
</reference>
<evidence type="ECO:0000256" key="10">
    <source>
        <dbReference type="ARBA" id="ARBA00054027"/>
    </source>
</evidence>
<dbReference type="GO" id="GO:0030170">
    <property type="term" value="F:pyridoxal phosphate binding"/>
    <property type="evidence" value="ECO:0007669"/>
    <property type="project" value="InterPro"/>
</dbReference>
<comment type="caution">
    <text evidence="15">The sequence shown here is derived from an EMBL/GenBank/DDBJ whole genome shotgun (WGS) entry which is preliminary data.</text>
</comment>
<comment type="cofactor">
    <cofactor evidence="1 14">
        <name>pyridoxal 5'-phosphate</name>
        <dbReference type="ChEBI" id="CHEBI:597326"/>
    </cofactor>
</comment>
<dbReference type="Proteomes" id="UP000585363">
    <property type="component" value="Unassembled WGS sequence"/>
</dbReference>
<gene>
    <name evidence="15" type="primary">pabC</name>
    <name evidence="15" type="ORF">GW590_08830</name>
</gene>
<dbReference type="InterPro" id="IPR043131">
    <property type="entry name" value="BCAT-like_N"/>
</dbReference>
<dbReference type="GO" id="GO:0005829">
    <property type="term" value="C:cytosol"/>
    <property type="evidence" value="ECO:0007669"/>
    <property type="project" value="TreeGrafter"/>
</dbReference>
<dbReference type="RefSeq" id="WP_169402666.1">
    <property type="nucleotide sequence ID" value="NZ_JAADJU010000004.1"/>
</dbReference>
<evidence type="ECO:0000256" key="14">
    <source>
        <dbReference type="RuleBase" id="RU004516"/>
    </source>
</evidence>
<comment type="subunit">
    <text evidence="3">Homodimer.</text>
</comment>
<dbReference type="AlphaFoldDB" id="A0A848MIK4"/>
<dbReference type="InterPro" id="IPR043132">
    <property type="entry name" value="BCAT-like_C"/>
</dbReference>
<name>A0A848MIK4_9GAMM</name>
<dbReference type="InterPro" id="IPR036038">
    <property type="entry name" value="Aminotransferase-like"/>
</dbReference>
<evidence type="ECO:0000256" key="9">
    <source>
        <dbReference type="ARBA" id="ARBA00049529"/>
    </source>
</evidence>
<reference evidence="15 16" key="2">
    <citation type="submission" date="2020-06" db="EMBL/GenBank/DDBJ databases">
        <title>Polyphasic characterization of a Rahnella strain isolated from tree sap.</title>
        <authorList>
            <person name="Kim I.S."/>
        </authorList>
    </citation>
    <scope>NUCLEOTIDE SEQUENCE [LARGE SCALE GENOMIC DNA]</scope>
    <source>
        <strain evidence="15 16">SAP-1</strain>
    </source>
</reference>
<dbReference type="InterPro" id="IPR050571">
    <property type="entry name" value="Class-IV_PLP-Dep_Aminotrnsfr"/>
</dbReference>
<evidence type="ECO:0000256" key="3">
    <source>
        <dbReference type="ARBA" id="ARBA00011738"/>
    </source>
</evidence>
<evidence type="ECO:0000256" key="11">
    <source>
        <dbReference type="ARBA" id="ARBA00069174"/>
    </source>
</evidence>
<sequence length="268" mass="29541">MFWVNGVQQQTISLGDRAVQFGDGCFTTAWVKNGEVQRLSAHIARLQDAVARLMMPVCNWHTLAAEMREAALGCAEGVLKVILSRGEGGRGYSAQGAVGPTRVMSLSGYPQHYHLWRQQGIELALSPVALSRNPLLAGLKHLNRLEQVLIRTHLDNSQAQEALVVDTAGMLVECCAANIFWRTGRQVFTPALSYAGVDGIMRQHIIAQLLHSREFSLEIVSLPPAALADAEEVIVCNALMPILPVKKSENWHYNASQLFDFLHPHCIN</sequence>
<comment type="catalytic activity">
    <reaction evidence="9">
        <text>4-amino-4-deoxychorismate = 4-aminobenzoate + pyruvate + H(+)</text>
        <dbReference type="Rhea" id="RHEA:16201"/>
        <dbReference type="ChEBI" id="CHEBI:15361"/>
        <dbReference type="ChEBI" id="CHEBI:15378"/>
        <dbReference type="ChEBI" id="CHEBI:17836"/>
        <dbReference type="ChEBI" id="CHEBI:58406"/>
        <dbReference type="EC" id="4.1.3.38"/>
    </reaction>
</comment>
<evidence type="ECO:0000256" key="6">
    <source>
        <dbReference type="ARBA" id="ARBA00023239"/>
    </source>
</evidence>
<dbReference type="EC" id="4.1.3.38" evidence="8 12"/>
<dbReference type="NCBIfam" id="NF004761">
    <property type="entry name" value="PRK06092.1"/>
    <property type="match status" value="1"/>
</dbReference>
<dbReference type="NCBIfam" id="TIGR03461">
    <property type="entry name" value="pabC_Proteo"/>
    <property type="match status" value="1"/>
</dbReference>
<dbReference type="PANTHER" id="PTHR42743">
    <property type="entry name" value="AMINO-ACID AMINOTRANSFERASE"/>
    <property type="match status" value="1"/>
</dbReference>
<dbReference type="GO" id="GO:0046656">
    <property type="term" value="P:folic acid biosynthetic process"/>
    <property type="evidence" value="ECO:0007669"/>
    <property type="project" value="UniProtKB-KW"/>
</dbReference>
<dbReference type="GO" id="GO:0008696">
    <property type="term" value="F:4-amino-4-deoxychorismate lyase activity"/>
    <property type="evidence" value="ECO:0007669"/>
    <property type="project" value="UniProtKB-UniRule"/>
</dbReference>
<keyword evidence="16" id="KW-1185">Reference proteome</keyword>
<comment type="similarity">
    <text evidence="2 13">Belongs to the class-IV pyridoxal-phosphate-dependent aminotransferase family.</text>
</comment>
<comment type="pathway">
    <text evidence="7">Cofactor biosynthesis; tetrahydrofolate biosynthesis; 4-aminobenzoate from chorismate: step 2/2.</text>
</comment>